<organism evidence="2 3">
    <name type="scientific">Croceibacterium xixiisoli</name>
    <dbReference type="NCBI Taxonomy" id="1476466"/>
    <lineage>
        <taxon>Bacteria</taxon>
        <taxon>Pseudomonadati</taxon>
        <taxon>Pseudomonadota</taxon>
        <taxon>Alphaproteobacteria</taxon>
        <taxon>Sphingomonadales</taxon>
        <taxon>Erythrobacteraceae</taxon>
        <taxon>Croceibacterium</taxon>
    </lineage>
</organism>
<dbReference type="Proteomes" id="UP000469430">
    <property type="component" value="Unassembled WGS sequence"/>
</dbReference>
<gene>
    <name evidence="2" type="ORF">GRI97_07080</name>
</gene>
<dbReference type="RefSeq" id="WP_161390354.1">
    <property type="nucleotide sequence ID" value="NZ_JBHSCP010000001.1"/>
</dbReference>
<feature type="chain" id="PRO_5026113933" evidence="1">
    <location>
        <begin position="23"/>
        <end position="137"/>
    </location>
</feature>
<feature type="signal peptide" evidence="1">
    <location>
        <begin position="1"/>
        <end position="22"/>
    </location>
</feature>
<accession>A0A6I4TRH2</accession>
<sequence>MIRHILPTLSLLTLSLASPVQAQAELTGKAAIDHAVGNTMVTRLVDETVGAQEGRLLLRPDGTAVWVNIEPGAQAVTIRWQVDDQGQLCMSGFPADTVEDSCAGISITGDKVVMHDGDSDSAGILDITLVPGNPGNL</sequence>
<evidence type="ECO:0000256" key="1">
    <source>
        <dbReference type="SAM" id="SignalP"/>
    </source>
</evidence>
<dbReference type="OrthoDB" id="7507693at2"/>
<evidence type="ECO:0000313" key="3">
    <source>
        <dbReference type="Proteomes" id="UP000469430"/>
    </source>
</evidence>
<protein>
    <submittedName>
        <fullName evidence="2">Uncharacterized protein</fullName>
    </submittedName>
</protein>
<proteinExistence type="predicted"/>
<keyword evidence="3" id="KW-1185">Reference proteome</keyword>
<evidence type="ECO:0000313" key="2">
    <source>
        <dbReference type="EMBL" id="MXO98745.1"/>
    </source>
</evidence>
<reference evidence="2 3" key="1">
    <citation type="submission" date="2019-12" db="EMBL/GenBank/DDBJ databases">
        <title>Genomic-based taxomic classification of the family Erythrobacteraceae.</title>
        <authorList>
            <person name="Xu L."/>
        </authorList>
    </citation>
    <scope>NUCLEOTIDE SEQUENCE [LARGE SCALE GENOMIC DNA]</scope>
    <source>
        <strain evidence="2 3">S36</strain>
    </source>
</reference>
<comment type="caution">
    <text evidence="2">The sequence shown here is derived from an EMBL/GenBank/DDBJ whole genome shotgun (WGS) entry which is preliminary data.</text>
</comment>
<dbReference type="EMBL" id="WTYJ01000001">
    <property type="protein sequence ID" value="MXO98745.1"/>
    <property type="molecule type" value="Genomic_DNA"/>
</dbReference>
<dbReference type="AlphaFoldDB" id="A0A6I4TRH2"/>
<name>A0A6I4TRH2_9SPHN</name>
<keyword evidence="1" id="KW-0732">Signal</keyword>